<name>A0A9Q0GW50_9MAGN</name>
<protein>
    <recommendedName>
        <fullName evidence="3">Exo_endo_phos domain-containing protein</fullName>
    </recommendedName>
</protein>
<reference evidence="1" key="1">
    <citation type="journal article" date="2023" name="Plant J.">
        <title>The genome of the king protea, Protea cynaroides.</title>
        <authorList>
            <person name="Chang J."/>
            <person name="Duong T.A."/>
            <person name="Schoeman C."/>
            <person name="Ma X."/>
            <person name="Roodt D."/>
            <person name="Barker N."/>
            <person name="Li Z."/>
            <person name="Van de Peer Y."/>
            <person name="Mizrachi E."/>
        </authorList>
    </citation>
    <scope>NUCLEOTIDE SEQUENCE</scope>
    <source>
        <tissue evidence="1">Young leaves</tissue>
    </source>
</reference>
<dbReference type="OrthoDB" id="1932741at2759"/>
<evidence type="ECO:0008006" key="3">
    <source>
        <dbReference type="Google" id="ProtNLM"/>
    </source>
</evidence>
<dbReference type="PANTHER" id="PTHR33710:SF13">
    <property type="entry name" value="ENDONUCLEASE_EXONUCLEASE_PHOSPHATASE FAMILY PROTEIN"/>
    <property type="match status" value="1"/>
</dbReference>
<dbReference type="Proteomes" id="UP001141806">
    <property type="component" value="Unassembled WGS sequence"/>
</dbReference>
<dbReference type="SUPFAM" id="SSF56219">
    <property type="entry name" value="DNase I-like"/>
    <property type="match status" value="1"/>
</dbReference>
<comment type="caution">
    <text evidence="1">The sequence shown here is derived from an EMBL/GenBank/DDBJ whole genome shotgun (WGS) entry which is preliminary data.</text>
</comment>
<dbReference type="PANTHER" id="PTHR33710">
    <property type="entry name" value="BNAC02G09200D PROTEIN"/>
    <property type="match status" value="1"/>
</dbReference>
<dbReference type="AlphaFoldDB" id="A0A9Q0GW50"/>
<accession>A0A9Q0GW50</accession>
<sequence>MDPWLALVGREWKAMHNAENGGPNEPWVMIGDFNIICYHGEKEGGGQLCKGAMMEFNDCLESNLFKDLKWEGEMLTWSNGQAGQKRIRCKLDRCLVNQSWLDHFGSWEALFDHPGILITVHAF</sequence>
<gene>
    <name evidence="1" type="ORF">NE237_031008</name>
</gene>
<organism evidence="1 2">
    <name type="scientific">Protea cynaroides</name>
    <dbReference type="NCBI Taxonomy" id="273540"/>
    <lineage>
        <taxon>Eukaryota</taxon>
        <taxon>Viridiplantae</taxon>
        <taxon>Streptophyta</taxon>
        <taxon>Embryophyta</taxon>
        <taxon>Tracheophyta</taxon>
        <taxon>Spermatophyta</taxon>
        <taxon>Magnoliopsida</taxon>
        <taxon>Proteales</taxon>
        <taxon>Proteaceae</taxon>
        <taxon>Protea</taxon>
    </lineage>
</organism>
<evidence type="ECO:0000313" key="1">
    <source>
        <dbReference type="EMBL" id="KAJ4954176.1"/>
    </source>
</evidence>
<dbReference type="Gene3D" id="3.60.10.10">
    <property type="entry name" value="Endonuclease/exonuclease/phosphatase"/>
    <property type="match status" value="1"/>
</dbReference>
<proteinExistence type="predicted"/>
<dbReference type="EMBL" id="JAMYWD010000012">
    <property type="protein sequence ID" value="KAJ4954176.1"/>
    <property type="molecule type" value="Genomic_DNA"/>
</dbReference>
<evidence type="ECO:0000313" key="2">
    <source>
        <dbReference type="Proteomes" id="UP001141806"/>
    </source>
</evidence>
<dbReference type="InterPro" id="IPR036691">
    <property type="entry name" value="Endo/exonu/phosph_ase_sf"/>
</dbReference>
<keyword evidence="2" id="KW-1185">Reference proteome</keyword>